<feature type="transmembrane region" description="Helical" evidence="10">
    <location>
        <begin position="471"/>
        <end position="490"/>
    </location>
</feature>
<evidence type="ECO:0000256" key="3">
    <source>
        <dbReference type="ARBA" id="ARBA00022692"/>
    </source>
</evidence>
<reference evidence="12 13" key="1">
    <citation type="journal article" date="2018" name="Sci. Adv.">
        <title>Multi-heme cytochromes provide a pathway for survival in energy-limited environments.</title>
        <authorList>
            <person name="Deng X."/>
            <person name="Dohmae N."/>
            <person name="Nealson K.H."/>
            <person name="Hashimoto K."/>
            <person name="Okamoto A."/>
        </authorList>
    </citation>
    <scope>NUCLEOTIDE SEQUENCE [LARGE SCALE GENOMIC DNA]</scope>
    <source>
        <strain evidence="12 13">IS5</strain>
    </source>
</reference>
<feature type="transmembrane region" description="Helical" evidence="10">
    <location>
        <begin position="413"/>
        <end position="432"/>
    </location>
</feature>
<keyword evidence="7 10" id="KW-0472">Membrane</keyword>
<keyword evidence="5 10" id="KW-0573">Peptidoglycan synthesis</keyword>
<sequence length="508" mass="53862">MNSHSKTVAKNAAVVGGATLASRILGFLRDLIIAFALGAGPMADAFFVAFRLPNLLRRLFGEGSLTMAFVPVFTRTREDSGEAEAHTFARSALVWLVLILGVITACAGLLAKPLVLVVAPGFADDPQLVAVTAELVRICFPYIIFISGVALCMGILNSSGHFLAPALAPCILNTVLIASALAGVAMGWSVPHCLAWGVVLAGLGQWLLQQPYLARLGFSWRGPWSFSNPGVKKTGKLMLPTVFGAAVYQINIILGTVLASFLAVGSISYLYYADRLVQFPLGVFGVAVSTAALPSLSLLAAKGQMDDFRQTLSASLRLTLFISLPAAAGLIGLSEPIVSLLFGRGAFSAEAVSMTAWALVGYGVGLPAFAMVRPLVSACYALQDTRTPVRAAVVSLLVYVISGVTLMQVMDHVGLALATTISSWVNAGLLLRGLNRHLGRWADFWRQVALFVALSLVMGAAAWLTIGLGRWAVALVPLWGVGYGVATWLLKVPEARMVVDVLRRRLGR</sequence>
<evidence type="ECO:0000313" key="13">
    <source>
        <dbReference type="Proteomes" id="UP000269883"/>
    </source>
</evidence>
<keyword evidence="10 11" id="KW-0813">Transport</keyword>
<keyword evidence="4 10" id="KW-0133">Cell shape</keyword>
<dbReference type="NCBIfam" id="TIGR01695">
    <property type="entry name" value="murJ_mviN"/>
    <property type="match status" value="1"/>
</dbReference>
<dbReference type="GO" id="GO:0009252">
    <property type="term" value="P:peptidoglycan biosynthetic process"/>
    <property type="evidence" value="ECO:0007669"/>
    <property type="project" value="UniProtKB-UniRule"/>
</dbReference>
<dbReference type="PRINTS" id="PR01806">
    <property type="entry name" value="VIRFACTRMVIN"/>
</dbReference>
<keyword evidence="6 10" id="KW-1133">Transmembrane helix</keyword>
<dbReference type="PANTHER" id="PTHR47019:SF1">
    <property type="entry name" value="LIPID II FLIPPASE MURJ"/>
    <property type="match status" value="1"/>
</dbReference>
<proteinExistence type="inferred from homology"/>
<comment type="similarity">
    <text evidence="9 10 11">Belongs to the MurJ/MviN family.</text>
</comment>
<dbReference type="Pfam" id="PF03023">
    <property type="entry name" value="MurJ"/>
    <property type="match status" value="1"/>
</dbReference>
<dbReference type="HAMAP" id="MF_02078">
    <property type="entry name" value="MurJ_MviN"/>
    <property type="match status" value="1"/>
</dbReference>
<feature type="transmembrane region" description="Helical" evidence="10">
    <location>
        <begin position="354"/>
        <end position="376"/>
    </location>
</feature>
<feature type="transmembrane region" description="Helical" evidence="10">
    <location>
        <begin position="188"/>
        <end position="208"/>
    </location>
</feature>
<dbReference type="UniPathway" id="UPA00219"/>
<feature type="transmembrane region" description="Helical" evidence="10">
    <location>
        <begin position="320"/>
        <end position="342"/>
    </location>
</feature>
<dbReference type="OrthoDB" id="9786339at2"/>
<dbReference type="RefSeq" id="WP_126379236.1">
    <property type="nucleotide sequence ID" value="NZ_AP017378.1"/>
</dbReference>
<evidence type="ECO:0000256" key="2">
    <source>
        <dbReference type="ARBA" id="ARBA00022475"/>
    </source>
</evidence>
<keyword evidence="3 10" id="KW-0812">Transmembrane</keyword>
<keyword evidence="13" id="KW-1185">Reference proteome</keyword>
<evidence type="ECO:0000256" key="5">
    <source>
        <dbReference type="ARBA" id="ARBA00022984"/>
    </source>
</evidence>
<dbReference type="Proteomes" id="UP000269883">
    <property type="component" value="Chromosome"/>
</dbReference>
<dbReference type="PANTHER" id="PTHR47019">
    <property type="entry name" value="LIPID II FLIPPASE MURJ"/>
    <property type="match status" value="1"/>
</dbReference>
<feature type="transmembrane region" description="Helical" evidence="10">
    <location>
        <begin position="163"/>
        <end position="182"/>
    </location>
</feature>
<evidence type="ECO:0000256" key="8">
    <source>
        <dbReference type="ARBA" id="ARBA00060041"/>
    </source>
</evidence>
<feature type="transmembrane region" description="Helical" evidence="10">
    <location>
        <begin position="135"/>
        <end position="156"/>
    </location>
</feature>
<evidence type="ECO:0000256" key="1">
    <source>
        <dbReference type="ARBA" id="ARBA00004651"/>
    </source>
</evidence>
<keyword evidence="10 11" id="KW-0961">Cell wall biogenesis/degradation</keyword>
<dbReference type="EMBL" id="AP017378">
    <property type="protein sequence ID" value="BBD08815.1"/>
    <property type="molecule type" value="Genomic_DNA"/>
</dbReference>
<dbReference type="KEGG" id="dfl:DFE_2089"/>
<dbReference type="PIRSF" id="PIRSF002869">
    <property type="entry name" value="MviN"/>
    <property type="match status" value="1"/>
</dbReference>
<evidence type="ECO:0000256" key="11">
    <source>
        <dbReference type="PIRNR" id="PIRNR002869"/>
    </source>
</evidence>
<evidence type="ECO:0000256" key="6">
    <source>
        <dbReference type="ARBA" id="ARBA00022989"/>
    </source>
</evidence>
<evidence type="ECO:0000256" key="4">
    <source>
        <dbReference type="ARBA" id="ARBA00022960"/>
    </source>
</evidence>
<comment type="subcellular location">
    <subcellularLocation>
        <location evidence="1 10">Cell membrane</location>
        <topology evidence="1 10">Multi-pass membrane protein</topology>
    </subcellularLocation>
</comment>
<feature type="transmembrane region" description="Helical" evidence="10">
    <location>
        <begin position="277"/>
        <end position="299"/>
    </location>
</feature>
<evidence type="ECO:0000256" key="7">
    <source>
        <dbReference type="ARBA" id="ARBA00023136"/>
    </source>
</evidence>
<feature type="transmembrane region" description="Helical" evidence="10">
    <location>
        <begin position="93"/>
        <end position="115"/>
    </location>
</feature>
<feature type="transmembrane region" description="Helical" evidence="10">
    <location>
        <begin position="388"/>
        <end position="407"/>
    </location>
</feature>
<feature type="transmembrane region" description="Helical" evidence="10">
    <location>
        <begin position="444"/>
        <end position="465"/>
    </location>
</feature>
<comment type="function">
    <text evidence="8 10 11">Involved in peptidoglycan biosynthesis. Transports lipid-linked peptidoglycan precursors from the inner to the outer leaflet of the cytoplasmic membrane.</text>
</comment>
<gene>
    <name evidence="10" type="primary">murJ</name>
    <name evidence="12" type="ORF">DFE_2089</name>
</gene>
<feature type="transmembrane region" description="Helical" evidence="10">
    <location>
        <begin position="242"/>
        <end position="271"/>
    </location>
</feature>
<name>A0A2Z6B045_9BACT</name>
<dbReference type="GO" id="GO:0071555">
    <property type="term" value="P:cell wall organization"/>
    <property type="evidence" value="ECO:0007669"/>
    <property type="project" value="UniProtKB-UniRule"/>
</dbReference>
<dbReference type="GO" id="GO:0034204">
    <property type="term" value="P:lipid translocation"/>
    <property type="evidence" value="ECO:0007669"/>
    <property type="project" value="TreeGrafter"/>
</dbReference>
<dbReference type="InterPro" id="IPR051050">
    <property type="entry name" value="Lipid_II_flippase_MurJ/MviN"/>
</dbReference>
<feature type="transmembrane region" description="Helical" evidence="10">
    <location>
        <begin position="31"/>
        <end position="50"/>
    </location>
</feature>
<dbReference type="GO" id="GO:0008360">
    <property type="term" value="P:regulation of cell shape"/>
    <property type="evidence" value="ECO:0007669"/>
    <property type="project" value="UniProtKB-UniRule"/>
</dbReference>
<dbReference type="CDD" id="cd13123">
    <property type="entry name" value="MATE_MurJ_like"/>
    <property type="match status" value="1"/>
</dbReference>
<comment type="pathway">
    <text evidence="10">Cell wall biogenesis; peptidoglycan biosynthesis.</text>
</comment>
<evidence type="ECO:0000313" key="12">
    <source>
        <dbReference type="EMBL" id="BBD08815.1"/>
    </source>
</evidence>
<accession>A0A2Z6B045</accession>
<dbReference type="GO" id="GO:0015648">
    <property type="term" value="F:lipid-linked peptidoglycan transporter activity"/>
    <property type="evidence" value="ECO:0007669"/>
    <property type="project" value="UniProtKB-UniRule"/>
</dbReference>
<keyword evidence="2 10" id="KW-1003">Cell membrane</keyword>
<evidence type="ECO:0000256" key="9">
    <source>
        <dbReference type="ARBA" id="ARBA00061532"/>
    </source>
</evidence>
<dbReference type="AlphaFoldDB" id="A0A2Z6B045"/>
<dbReference type="InterPro" id="IPR004268">
    <property type="entry name" value="MurJ"/>
</dbReference>
<organism evidence="12 13">
    <name type="scientific">Desulfovibrio ferrophilus</name>
    <dbReference type="NCBI Taxonomy" id="241368"/>
    <lineage>
        <taxon>Bacteria</taxon>
        <taxon>Pseudomonadati</taxon>
        <taxon>Thermodesulfobacteriota</taxon>
        <taxon>Desulfovibrionia</taxon>
        <taxon>Desulfovibrionales</taxon>
        <taxon>Desulfovibrionaceae</taxon>
        <taxon>Desulfovibrio</taxon>
    </lineage>
</organism>
<protein>
    <recommendedName>
        <fullName evidence="10">Probable lipid II flippase MurJ</fullName>
    </recommendedName>
</protein>
<evidence type="ECO:0000256" key="10">
    <source>
        <dbReference type="HAMAP-Rule" id="MF_02078"/>
    </source>
</evidence>
<dbReference type="GO" id="GO:0005886">
    <property type="term" value="C:plasma membrane"/>
    <property type="evidence" value="ECO:0007669"/>
    <property type="project" value="UniProtKB-SubCell"/>
</dbReference>